<dbReference type="Pfam" id="PF12710">
    <property type="entry name" value="HAD"/>
    <property type="match status" value="1"/>
</dbReference>
<dbReference type="OrthoDB" id="7739434at2"/>
<dbReference type="InterPro" id="IPR023214">
    <property type="entry name" value="HAD_sf"/>
</dbReference>
<feature type="transmembrane region" description="Helical" evidence="1">
    <location>
        <begin position="34"/>
        <end position="54"/>
    </location>
</feature>
<dbReference type="HOGENOM" id="CLU_052657_2_3_5"/>
<dbReference type="AlphaFoldDB" id="A0A0H3G5Q0"/>
<dbReference type="NCBIfam" id="TIGR01490">
    <property type="entry name" value="HAD-SF-IB-hyp1"/>
    <property type="match status" value="1"/>
</dbReference>
<dbReference type="eggNOG" id="COG0560">
    <property type="taxonomic scope" value="Bacteria"/>
</dbReference>
<keyword evidence="1" id="KW-0472">Membrane</keyword>
<evidence type="ECO:0000313" key="2">
    <source>
        <dbReference type="EMBL" id="AEH62465.1"/>
    </source>
</evidence>
<dbReference type="Gene3D" id="1.20.1440.100">
    <property type="entry name" value="SG protein - dephosphorylation function"/>
    <property type="match status" value="1"/>
</dbReference>
<dbReference type="EMBL" id="CP002850">
    <property type="protein sequence ID" value="AEH62465.1"/>
    <property type="molecule type" value="Genomic_DNA"/>
</dbReference>
<proteinExistence type="predicted"/>
<dbReference type="GO" id="GO:0016787">
    <property type="term" value="F:hydrolase activity"/>
    <property type="evidence" value="ECO:0007669"/>
    <property type="project" value="UniProtKB-KW"/>
</dbReference>
<evidence type="ECO:0000313" key="3">
    <source>
        <dbReference type="Proteomes" id="UP000001494"/>
    </source>
</evidence>
<protein>
    <submittedName>
        <fullName evidence="2">HAD-superfamily subfamily IB hydrolase, TIGR01490</fullName>
    </submittedName>
</protein>
<sequence>MTIELAIYDMDRTITYRPTWTPFLIYVACRRQRWRLLFLPLVALAMLSYIMRLISRGRLKEISHALLLGIHVDPNDIMPLAESFAEKTIRDNIRPGAVAAIKADHQAGRRLVMATASYRLYAGLIARKLGFDDVIATNSSIRHDGHLIARIEGENNYGPAKLRMILAWMTSVDLKLTDCHIRFYSDHVSDAPVFRWVDLPFAINPCRRLEILAKREGWPCLDWKHS</sequence>
<dbReference type="InterPro" id="IPR006385">
    <property type="entry name" value="HAD_hydro_SerB1"/>
</dbReference>
<keyword evidence="1" id="KW-0812">Transmembrane</keyword>
<dbReference type="RefSeq" id="WP_014500620.1">
    <property type="nucleotide sequence ID" value="NC_017262.1"/>
</dbReference>
<dbReference type="SUPFAM" id="SSF56784">
    <property type="entry name" value="HAD-like"/>
    <property type="match status" value="1"/>
</dbReference>
<dbReference type="KEGG" id="zmm:Zmob_0621"/>
<keyword evidence="2" id="KW-0378">Hydrolase</keyword>
<reference evidence="2 3" key="1">
    <citation type="journal article" date="2011" name="J. Bacteriol.">
        <title>Genome sequence of the ethanol-producing Zymomonas mobilis subsp. mobilis lectotype strain ATCC 10988.</title>
        <authorList>
            <person name="Pappas K.M."/>
            <person name="Kouvelis V.N."/>
            <person name="Saunders E."/>
            <person name="Brettin T.S."/>
            <person name="Bruce D."/>
            <person name="Detter C."/>
            <person name="Balakireva M."/>
            <person name="Han C.S."/>
            <person name="Savvakis G."/>
            <person name="Kyrpides N.C."/>
            <person name="Typas M.A."/>
        </authorList>
    </citation>
    <scope>NUCLEOTIDE SEQUENCE [LARGE SCALE GENOMIC DNA]</scope>
    <source>
        <strain evidence="3">ATCC 10988 / DSM 424 / CCUG 17860 / LMG 404 / NCIMB 8938 / NRRL B-806 / ZM1</strain>
    </source>
</reference>
<name>A0A0H3G5Q0_ZYMMA</name>
<dbReference type="Gene3D" id="3.40.50.1000">
    <property type="entry name" value="HAD superfamily/HAD-like"/>
    <property type="match status" value="1"/>
</dbReference>
<dbReference type="Proteomes" id="UP000001494">
    <property type="component" value="Chromosome"/>
</dbReference>
<accession>A0A0H3G5Q0</accession>
<dbReference type="NCBIfam" id="TIGR01488">
    <property type="entry name" value="HAD-SF-IB"/>
    <property type="match status" value="1"/>
</dbReference>
<keyword evidence="1" id="KW-1133">Transmembrane helix</keyword>
<organism evidence="2 3">
    <name type="scientific">Zymomonas mobilis subsp. mobilis (strain ATCC 10988 / DSM 424 / LMG 404 / NCIMB 8938 / NRRL B-806 / ZM1)</name>
    <dbReference type="NCBI Taxonomy" id="555217"/>
    <lineage>
        <taxon>Bacteria</taxon>
        <taxon>Pseudomonadati</taxon>
        <taxon>Pseudomonadota</taxon>
        <taxon>Alphaproteobacteria</taxon>
        <taxon>Sphingomonadales</taxon>
        <taxon>Zymomonadaceae</taxon>
        <taxon>Zymomonas</taxon>
    </lineage>
</organism>
<gene>
    <name evidence="2" type="ordered locus">Zmob_0621</name>
</gene>
<evidence type="ECO:0000256" key="1">
    <source>
        <dbReference type="SAM" id="Phobius"/>
    </source>
</evidence>
<dbReference type="InterPro" id="IPR036412">
    <property type="entry name" value="HAD-like_sf"/>
</dbReference>